<feature type="region of interest" description="Disordered" evidence="1">
    <location>
        <begin position="1"/>
        <end position="61"/>
    </location>
</feature>
<feature type="compositionally biased region" description="Polar residues" evidence="1">
    <location>
        <begin position="1"/>
        <end position="28"/>
    </location>
</feature>
<proteinExistence type="predicted"/>
<keyword evidence="3" id="KW-1185">Reference proteome</keyword>
<dbReference type="EMBL" id="LUGH01001719">
    <property type="protein sequence ID" value="OBZ80795.1"/>
    <property type="molecule type" value="Genomic_DNA"/>
</dbReference>
<gene>
    <name evidence="2" type="ORF">A0J61_11156</name>
</gene>
<dbReference type="InParanoid" id="A0A1C7MV80"/>
<dbReference type="AlphaFoldDB" id="A0A1C7MV80"/>
<comment type="caution">
    <text evidence="2">The sequence shown here is derived from an EMBL/GenBank/DDBJ whole genome shotgun (WGS) entry which is preliminary data.</text>
</comment>
<organism evidence="2 3">
    <name type="scientific">Choanephora cucurbitarum</name>
    <dbReference type="NCBI Taxonomy" id="101091"/>
    <lineage>
        <taxon>Eukaryota</taxon>
        <taxon>Fungi</taxon>
        <taxon>Fungi incertae sedis</taxon>
        <taxon>Mucoromycota</taxon>
        <taxon>Mucoromycotina</taxon>
        <taxon>Mucoromycetes</taxon>
        <taxon>Mucorales</taxon>
        <taxon>Mucorineae</taxon>
        <taxon>Choanephoraceae</taxon>
        <taxon>Choanephoroideae</taxon>
        <taxon>Choanephora</taxon>
    </lineage>
</organism>
<reference evidence="2 3" key="1">
    <citation type="submission" date="2016-03" db="EMBL/GenBank/DDBJ databases">
        <title>Choanephora cucurbitarum.</title>
        <authorList>
            <person name="Min B."/>
            <person name="Park H."/>
            <person name="Park J.-H."/>
            <person name="Shin H.-D."/>
            <person name="Choi I.-G."/>
        </authorList>
    </citation>
    <scope>NUCLEOTIDE SEQUENCE [LARGE SCALE GENOMIC DNA]</scope>
    <source>
        <strain evidence="2 3">KUS-F28377</strain>
    </source>
</reference>
<name>A0A1C7MV80_9FUNG</name>
<feature type="non-terminal residue" evidence="2">
    <location>
        <position position="71"/>
    </location>
</feature>
<dbReference type="Proteomes" id="UP000093000">
    <property type="component" value="Unassembled WGS sequence"/>
</dbReference>
<evidence type="ECO:0000313" key="2">
    <source>
        <dbReference type="EMBL" id="OBZ80795.1"/>
    </source>
</evidence>
<sequence>MDVDTTATNGISDDSASFSIQDEQPTINVDTVEDPEEEDDQFEIDVSPPFESQFDTATKNSLYDMMRQRLA</sequence>
<evidence type="ECO:0000313" key="3">
    <source>
        <dbReference type="Proteomes" id="UP000093000"/>
    </source>
</evidence>
<protein>
    <submittedName>
        <fullName evidence="2">Uncharacterized protein</fullName>
    </submittedName>
</protein>
<accession>A0A1C7MV80</accession>
<feature type="compositionally biased region" description="Acidic residues" evidence="1">
    <location>
        <begin position="31"/>
        <end position="43"/>
    </location>
</feature>
<evidence type="ECO:0000256" key="1">
    <source>
        <dbReference type="SAM" id="MobiDB-lite"/>
    </source>
</evidence>